<dbReference type="EMBL" id="LNQL01000001">
    <property type="protein sequence ID" value="KSU50306.1"/>
    <property type="molecule type" value="Genomic_DNA"/>
</dbReference>
<dbReference type="Proteomes" id="UP000053797">
    <property type="component" value="Unassembled WGS sequence"/>
</dbReference>
<reference evidence="6 9" key="2">
    <citation type="journal article" date="2016" name="Front. Microbiol.">
        <title>Genomic Resource of Rice Seed Associated Bacteria.</title>
        <authorList>
            <person name="Midha S."/>
            <person name="Bansal K."/>
            <person name="Sharma S."/>
            <person name="Kumar N."/>
            <person name="Patil P.P."/>
            <person name="Chaudhry V."/>
            <person name="Patil P.B."/>
        </authorList>
    </citation>
    <scope>NUCLEOTIDE SEQUENCE [LARGE SCALE GENOMIC DNA]</scope>
    <source>
        <strain evidence="6 9">RSA11</strain>
    </source>
</reference>
<evidence type="ECO:0000313" key="7">
    <source>
        <dbReference type="EMBL" id="MEI4461699.1"/>
    </source>
</evidence>
<feature type="domain" description="CBS" evidence="3">
    <location>
        <begin position="77"/>
        <end position="136"/>
    </location>
</feature>
<keyword evidence="10" id="KW-1185">Reference proteome</keyword>
<evidence type="ECO:0000313" key="9">
    <source>
        <dbReference type="Proteomes" id="UP000072605"/>
    </source>
</evidence>
<keyword evidence="1" id="KW-0677">Repeat</keyword>
<evidence type="ECO:0000259" key="3">
    <source>
        <dbReference type="PROSITE" id="PS51371"/>
    </source>
</evidence>
<dbReference type="Pfam" id="PF01842">
    <property type="entry name" value="ACT"/>
    <property type="match status" value="1"/>
</dbReference>
<dbReference type="PANTHER" id="PTHR48108">
    <property type="entry name" value="CBS DOMAIN-CONTAINING PROTEIN CBSX2, CHLOROPLASTIC"/>
    <property type="match status" value="1"/>
</dbReference>
<dbReference type="PROSITE" id="PS51671">
    <property type="entry name" value="ACT"/>
    <property type="match status" value="1"/>
</dbReference>
<name>A0A0V8GJ71_9BACL</name>
<evidence type="ECO:0000256" key="2">
    <source>
        <dbReference type="PROSITE-ProRule" id="PRU00703"/>
    </source>
</evidence>
<reference evidence="5 8" key="1">
    <citation type="journal article" date="2015" name="Int. J. Syst. Evol. Microbiol.">
        <title>Exiguobacterium enclense sp. nov., isolated from sediment.</title>
        <authorList>
            <person name="Dastager S.G."/>
            <person name="Mawlankar R."/>
            <person name="Sonalkar V.V."/>
            <person name="Thorat M.N."/>
            <person name="Mual P."/>
            <person name="Verma A."/>
            <person name="Krishnamurthi S."/>
            <person name="Tang S.K."/>
            <person name="Li W.J."/>
        </authorList>
    </citation>
    <scope>NUCLEOTIDE SEQUENCE [LARGE SCALE GENOMIC DNA]</scope>
    <source>
        <strain evidence="5 8">NIO-1109</strain>
    </source>
</reference>
<dbReference type="CDD" id="cd04883">
    <property type="entry name" value="ACT_AcuB"/>
    <property type="match status" value="1"/>
</dbReference>
<gene>
    <name evidence="5" type="ORF">AS033_02705</name>
    <name evidence="6" type="ORF">RSA11_12880</name>
    <name evidence="7" type="ORF">SZL87_04560</name>
</gene>
<dbReference type="GeneID" id="90838772"/>
<protein>
    <submittedName>
        <fullName evidence="7">Acetoin utilization AcuB family protein</fullName>
    </submittedName>
    <submittedName>
        <fullName evidence="5">Acetoin utilization protein AcuB</fullName>
    </submittedName>
</protein>
<dbReference type="InterPro" id="IPR046342">
    <property type="entry name" value="CBS_dom_sf"/>
</dbReference>
<dbReference type="Proteomes" id="UP001387110">
    <property type="component" value="Unassembled WGS sequence"/>
</dbReference>
<proteinExistence type="predicted"/>
<evidence type="ECO:0000313" key="5">
    <source>
        <dbReference type="EMBL" id="KSU50306.1"/>
    </source>
</evidence>
<sequence length="210" mass="23523">MLIEQIMNTTCITMQPTNSIAHAVELMQRHQIRHVLVVNARHELVGLVGLKEIQSASSIFHPDTAKQDLQYPVSSIMIESPVTAHPLDFLEDAAVLFYEYRLTCLPIVRGRRLVGVVTETDLLRTFVQLTGALEPSSQIEIRVENTAGTLAKIAALLAKTNINILNVLVYPTDDPYVRIVAFRVQTMNPIRIIEKLRKEGFDVLGPDVSR</sequence>
<dbReference type="PROSITE" id="PS51371">
    <property type="entry name" value="CBS"/>
    <property type="match status" value="2"/>
</dbReference>
<dbReference type="CDD" id="cd04584">
    <property type="entry name" value="CBS_pair_AcuB_like"/>
    <property type="match status" value="1"/>
</dbReference>
<feature type="domain" description="ACT" evidence="4">
    <location>
        <begin position="138"/>
        <end position="210"/>
    </location>
</feature>
<dbReference type="Gene3D" id="3.30.2130.10">
    <property type="entry name" value="VC0802-like"/>
    <property type="match status" value="1"/>
</dbReference>
<organism evidence="5 8">
    <name type="scientific">Exiguobacterium indicum</name>
    <dbReference type="NCBI Taxonomy" id="296995"/>
    <lineage>
        <taxon>Bacteria</taxon>
        <taxon>Bacillati</taxon>
        <taxon>Bacillota</taxon>
        <taxon>Bacilli</taxon>
        <taxon>Bacillales</taxon>
        <taxon>Bacillales Family XII. Incertae Sedis</taxon>
        <taxon>Exiguobacterium</taxon>
    </lineage>
</organism>
<dbReference type="SUPFAM" id="SSF54631">
    <property type="entry name" value="CBS-domain pair"/>
    <property type="match status" value="1"/>
</dbReference>
<dbReference type="EMBL" id="JBAWKY010000001">
    <property type="protein sequence ID" value="MEI4461699.1"/>
    <property type="molecule type" value="Genomic_DNA"/>
</dbReference>
<dbReference type="PANTHER" id="PTHR48108:SF2">
    <property type="entry name" value="ACETOIN UTILIZATION PROTEIN ACUB"/>
    <property type="match status" value="1"/>
</dbReference>
<accession>A0A0V8GJ71</accession>
<dbReference type="InterPro" id="IPR051462">
    <property type="entry name" value="CBS_domain-containing"/>
</dbReference>
<feature type="domain" description="CBS" evidence="3">
    <location>
        <begin position="7"/>
        <end position="66"/>
    </location>
</feature>
<reference evidence="7 10" key="3">
    <citation type="submission" date="2023-12" db="EMBL/GenBank/DDBJ databases">
        <authorList>
            <person name="Easwaran N."/>
            <person name="Lazarus H.P.S."/>
        </authorList>
    </citation>
    <scope>NUCLEOTIDE SEQUENCE [LARGE SCALE GENOMIC DNA]</scope>
    <source>
        <strain evidence="7 10">VIT-2023</strain>
    </source>
</reference>
<dbReference type="AlphaFoldDB" id="A0A0V8GJ71"/>
<dbReference type="Pfam" id="PF00571">
    <property type="entry name" value="CBS"/>
    <property type="match status" value="2"/>
</dbReference>
<dbReference type="SUPFAM" id="SSF55021">
    <property type="entry name" value="ACT-like"/>
    <property type="match status" value="1"/>
</dbReference>
<evidence type="ECO:0000313" key="8">
    <source>
        <dbReference type="Proteomes" id="UP000053797"/>
    </source>
</evidence>
<dbReference type="InterPro" id="IPR002912">
    <property type="entry name" value="ACT_dom"/>
</dbReference>
<evidence type="ECO:0000256" key="1">
    <source>
        <dbReference type="ARBA" id="ARBA00022737"/>
    </source>
</evidence>
<dbReference type="Proteomes" id="UP000072605">
    <property type="component" value="Unassembled WGS sequence"/>
</dbReference>
<keyword evidence="2" id="KW-0129">CBS domain</keyword>
<dbReference type="OrthoDB" id="9781631at2"/>
<dbReference type="SMART" id="SM00116">
    <property type="entry name" value="CBS"/>
    <property type="match status" value="2"/>
</dbReference>
<evidence type="ECO:0000313" key="10">
    <source>
        <dbReference type="Proteomes" id="UP001387110"/>
    </source>
</evidence>
<dbReference type="Gene3D" id="3.10.580.10">
    <property type="entry name" value="CBS-domain"/>
    <property type="match status" value="1"/>
</dbReference>
<evidence type="ECO:0000313" key="6">
    <source>
        <dbReference type="EMBL" id="KTR25944.1"/>
    </source>
</evidence>
<dbReference type="InterPro" id="IPR045865">
    <property type="entry name" value="ACT-like_dom_sf"/>
</dbReference>
<dbReference type="EMBL" id="LDQV01000029">
    <property type="protein sequence ID" value="KTR25944.1"/>
    <property type="molecule type" value="Genomic_DNA"/>
</dbReference>
<evidence type="ECO:0000259" key="4">
    <source>
        <dbReference type="PROSITE" id="PS51671"/>
    </source>
</evidence>
<dbReference type="InterPro" id="IPR000644">
    <property type="entry name" value="CBS_dom"/>
</dbReference>
<comment type="caution">
    <text evidence="5">The sequence shown here is derived from an EMBL/GenBank/DDBJ whole genome shotgun (WGS) entry which is preliminary data.</text>
</comment>
<dbReference type="RefSeq" id="WP_023469065.1">
    <property type="nucleotide sequence ID" value="NZ_FMYN01000001.1"/>
</dbReference>